<evidence type="ECO:0000313" key="3">
    <source>
        <dbReference type="Proteomes" id="UP000299102"/>
    </source>
</evidence>
<dbReference type="EMBL" id="BGZK01000026">
    <property type="protein sequence ID" value="GBP07407.1"/>
    <property type="molecule type" value="Genomic_DNA"/>
</dbReference>
<reference evidence="2 3" key="1">
    <citation type="journal article" date="2019" name="Commun. Biol.">
        <title>The bagworm genome reveals a unique fibroin gene that provides high tensile strength.</title>
        <authorList>
            <person name="Kono N."/>
            <person name="Nakamura H."/>
            <person name="Ohtoshi R."/>
            <person name="Tomita M."/>
            <person name="Numata K."/>
            <person name="Arakawa K."/>
        </authorList>
    </citation>
    <scope>NUCLEOTIDE SEQUENCE [LARGE SCALE GENOMIC DNA]</scope>
</reference>
<gene>
    <name evidence="2" type="ORF">EVAR_4778_1</name>
</gene>
<keyword evidence="3" id="KW-1185">Reference proteome</keyword>
<feature type="compositionally biased region" description="Pro residues" evidence="1">
    <location>
        <begin position="69"/>
        <end position="80"/>
    </location>
</feature>
<dbReference type="Proteomes" id="UP000299102">
    <property type="component" value="Unassembled WGS sequence"/>
</dbReference>
<dbReference type="AlphaFoldDB" id="A0A4C1T1P1"/>
<feature type="compositionally biased region" description="Basic residues" evidence="1">
    <location>
        <begin position="14"/>
        <end position="26"/>
    </location>
</feature>
<organism evidence="2 3">
    <name type="scientific">Eumeta variegata</name>
    <name type="common">Bagworm moth</name>
    <name type="synonym">Eumeta japonica</name>
    <dbReference type="NCBI Taxonomy" id="151549"/>
    <lineage>
        <taxon>Eukaryota</taxon>
        <taxon>Metazoa</taxon>
        <taxon>Ecdysozoa</taxon>
        <taxon>Arthropoda</taxon>
        <taxon>Hexapoda</taxon>
        <taxon>Insecta</taxon>
        <taxon>Pterygota</taxon>
        <taxon>Neoptera</taxon>
        <taxon>Endopterygota</taxon>
        <taxon>Lepidoptera</taxon>
        <taxon>Glossata</taxon>
        <taxon>Ditrysia</taxon>
        <taxon>Tineoidea</taxon>
        <taxon>Psychidae</taxon>
        <taxon>Oiketicinae</taxon>
        <taxon>Eumeta</taxon>
    </lineage>
</organism>
<evidence type="ECO:0000313" key="2">
    <source>
        <dbReference type="EMBL" id="GBP07407.1"/>
    </source>
</evidence>
<protein>
    <submittedName>
        <fullName evidence="2">Uncharacterized protein</fullName>
    </submittedName>
</protein>
<evidence type="ECO:0000256" key="1">
    <source>
        <dbReference type="SAM" id="MobiDB-lite"/>
    </source>
</evidence>
<accession>A0A4C1T1P1</accession>
<proteinExistence type="predicted"/>
<comment type="caution">
    <text evidence="2">The sequence shown here is derived from an EMBL/GenBank/DDBJ whole genome shotgun (WGS) entry which is preliminary data.</text>
</comment>
<sequence>MPGAGAARDGGTRRANRNKLTARRNQRSGLSHLNKSRGERYRNNGFLRESPAKNYVPLGKSVTRGGAPGGPPAPSRPCPPLHQSSWAEALFRLRWGLRKWPGFV</sequence>
<name>A0A4C1T1P1_EUMVA</name>
<feature type="region of interest" description="Disordered" evidence="1">
    <location>
        <begin position="1"/>
        <end position="80"/>
    </location>
</feature>